<reference evidence="2 3" key="1">
    <citation type="journal article" date="2024" name="Microbiology">
        <title>Methylomarinum rosea sp. nov., a novel halophilic methanotrophic bacterium from the hypersaline Lake Elton.</title>
        <authorList>
            <person name="Suleimanov R.Z."/>
            <person name="Oshkin I.Y."/>
            <person name="Danilova O.V."/>
            <person name="Suzina N.E."/>
            <person name="Dedysh S.N."/>
        </authorList>
    </citation>
    <scope>NUCLEOTIDE SEQUENCE [LARGE SCALE GENOMIC DNA]</scope>
    <source>
        <strain evidence="2 3">Ch1-1</strain>
    </source>
</reference>
<dbReference type="InterPro" id="IPR010131">
    <property type="entry name" value="MdtP/NodT-like"/>
</dbReference>
<dbReference type="GO" id="GO:0015562">
    <property type="term" value="F:efflux transmembrane transporter activity"/>
    <property type="evidence" value="ECO:0007669"/>
    <property type="project" value="InterPro"/>
</dbReference>
<evidence type="ECO:0000313" key="3">
    <source>
        <dbReference type="Proteomes" id="UP001225378"/>
    </source>
</evidence>
<gene>
    <name evidence="2" type="ORF">Q9L42_007135</name>
</gene>
<organism evidence="2 3">
    <name type="scientific">Methylomarinum roseum</name>
    <dbReference type="NCBI Taxonomy" id="3067653"/>
    <lineage>
        <taxon>Bacteria</taxon>
        <taxon>Pseudomonadati</taxon>
        <taxon>Pseudomonadota</taxon>
        <taxon>Gammaproteobacteria</taxon>
        <taxon>Methylococcales</taxon>
        <taxon>Methylococcaceae</taxon>
        <taxon>Methylomarinum</taxon>
    </lineage>
</organism>
<dbReference type="EMBL" id="CP157743">
    <property type="protein sequence ID" value="XBS21892.1"/>
    <property type="molecule type" value="Genomic_DNA"/>
</dbReference>
<dbReference type="Gene3D" id="1.20.1600.10">
    <property type="entry name" value="Outer membrane efflux proteins (OEP)"/>
    <property type="match status" value="1"/>
</dbReference>
<proteinExistence type="inferred from homology"/>
<evidence type="ECO:0000256" key="1">
    <source>
        <dbReference type="ARBA" id="ARBA00007613"/>
    </source>
</evidence>
<comment type="similarity">
    <text evidence="1">Belongs to the outer membrane factor (OMF) (TC 1.B.17) family.</text>
</comment>
<dbReference type="AlphaFoldDB" id="A0AAU7NY16"/>
<dbReference type="KEGG" id="mech:Q9L42_007135"/>
<evidence type="ECO:0000313" key="2">
    <source>
        <dbReference type="EMBL" id="XBS21892.1"/>
    </source>
</evidence>
<keyword evidence="3" id="KW-1185">Reference proteome</keyword>
<dbReference type="RefSeq" id="WP_305909121.1">
    <property type="nucleotide sequence ID" value="NZ_CP157743.1"/>
</dbReference>
<dbReference type="Proteomes" id="UP001225378">
    <property type="component" value="Chromosome"/>
</dbReference>
<sequence>MRDVENALTAYVEERKRLAALQKAEAAAREARQLADSQYAAGLIDFQPVLDSQRSLLSAQTAVAVSKTEIAADIIRLYKALGGGWRSEDNQEQDEHE</sequence>
<dbReference type="PANTHER" id="PTHR30203">
    <property type="entry name" value="OUTER MEMBRANE CATION EFFLUX PROTEIN"/>
    <property type="match status" value="1"/>
</dbReference>
<dbReference type="Pfam" id="PF02321">
    <property type="entry name" value="OEP"/>
    <property type="match status" value="1"/>
</dbReference>
<dbReference type="SUPFAM" id="SSF56954">
    <property type="entry name" value="Outer membrane efflux proteins (OEP)"/>
    <property type="match status" value="1"/>
</dbReference>
<dbReference type="InterPro" id="IPR003423">
    <property type="entry name" value="OMP_efflux"/>
</dbReference>
<protein>
    <submittedName>
        <fullName evidence="2">TolC family protein</fullName>
    </submittedName>
</protein>
<name>A0AAU7NY16_9GAMM</name>
<accession>A0AAU7NY16</accession>